<dbReference type="Proteomes" id="UP000215590">
    <property type="component" value="Unassembled WGS sequence"/>
</dbReference>
<dbReference type="EMBL" id="NNRJ01000014">
    <property type="protein sequence ID" value="OYR20639.1"/>
    <property type="molecule type" value="Genomic_DNA"/>
</dbReference>
<evidence type="ECO:0000313" key="1">
    <source>
        <dbReference type="EMBL" id="OYR20639.1"/>
    </source>
</evidence>
<protein>
    <submittedName>
        <fullName evidence="1">Uncharacterized protein</fullName>
    </submittedName>
</protein>
<name>A0A256G0P6_9HYPH</name>
<gene>
    <name evidence="1" type="ORF">CEV31_0922</name>
</gene>
<keyword evidence="2" id="KW-1185">Reference proteome</keyword>
<organism evidence="1 2">
    <name type="scientific">Brucella thiophenivorans</name>
    <dbReference type="NCBI Taxonomy" id="571255"/>
    <lineage>
        <taxon>Bacteria</taxon>
        <taxon>Pseudomonadati</taxon>
        <taxon>Pseudomonadota</taxon>
        <taxon>Alphaproteobacteria</taxon>
        <taxon>Hyphomicrobiales</taxon>
        <taxon>Brucellaceae</taxon>
        <taxon>Brucella/Ochrobactrum group</taxon>
        <taxon>Brucella</taxon>
    </lineage>
</organism>
<accession>A0A256G0P6</accession>
<evidence type="ECO:0000313" key="2">
    <source>
        <dbReference type="Proteomes" id="UP000215590"/>
    </source>
</evidence>
<dbReference type="AlphaFoldDB" id="A0A256G0P6"/>
<proteinExistence type="predicted"/>
<reference evidence="1 2" key="1">
    <citation type="submission" date="2017-07" db="EMBL/GenBank/DDBJ databases">
        <title>Phylogenetic study on the rhizospheric bacterium Ochrobactrum sp. A44.</title>
        <authorList>
            <person name="Krzyzanowska D.M."/>
            <person name="Ossowicki A."/>
            <person name="Rajewska M."/>
            <person name="Maciag T."/>
            <person name="Kaczynski Z."/>
            <person name="Czerwicka M."/>
            <person name="Jafra S."/>
        </authorList>
    </citation>
    <scope>NUCLEOTIDE SEQUENCE [LARGE SCALE GENOMIC DNA]</scope>
    <source>
        <strain evidence="1 2">DSM 7216</strain>
    </source>
</reference>
<sequence length="56" mass="6200">MGSNIDLNELIVTDGHSHFALTRIAFHIRGATLSEFFSLTRASSHFHSVYNPNLVG</sequence>
<comment type="caution">
    <text evidence="1">The sequence shown here is derived from an EMBL/GenBank/DDBJ whole genome shotgun (WGS) entry which is preliminary data.</text>
</comment>